<organism evidence="3 4">
    <name type="scientific">Streptomyces roseolilacinus</name>
    <dbReference type="NCBI Taxonomy" id="66904"/>
    <lineage>
        <taxon>Bacteria</taxon>
        <taxon>Bacillati</taxon>
        <taxon>Actinomycetota</taxon>
        <taxon>Actinomycetes</taxon>
        <taxon>Kitasatosporales</taxon>
        <taxon>Streptomycetaceae</taxon>
        <taxon>Streptomyces</taxon>
    </lineage>
</organism>
<name>A0A918B614_9ACTN</name>
<reference evidence="3" key="2">
    <citation type="submission" date="2020-09" db="EMBL/GenBank/DDBJ databases">
        <authorList>
            <person name="Sun Q."/>
            <person name="Ohkuma M."/>
        </authorList>
    </citation>
    <scope>NUCLEOTIDE SEQUENCE</scope>
    <source>
        <strain evidence="3">JCM 4335</strain>
    </source>
</reference>
<evidence type="ECO:0000313" key="3">
    <source>
        <dbReference type="EMBL" id="GGQ33086.1"/>
    </source>
</evidence>
<evidence type="ECO:0000313" key="4">
    <source>
        <dbReference type="Proteomes" id="UP000654123"/>
    </source>
</evidence>
<comment type="caution">
    <text evidence="3">The sequence shown here is derived from an EMBL/GenBank/DDBJ whole genome shotgun (WGS) entry which is preliminary data.</text>
</comment>
<dbReference type="RefSeq" id="WP_189538266.1">
    <property type="nucleotide sequence ID" value="NZ_BMSV01000020.1"/>
</dbReference>
<sequence>MQGDLRGSLTVRPGLRNDVTGYADQNPGMVQNLVAVFSLLIGLAGLTLSYAAHRQKVRQDRQEAALREGELQRFQREREQEQRLREREQSAERQRERHQASMINVNVTRLLSPLGHIIPKAVIQNRSNQPVRDVRVSFRDEVVGELPLLGTGEDAFELDPTESDAYGYLQHITVDFTDVAGIRWRLEGRGYLRRARQGTGSPETLGSWGEPEPPVIQQVFAPPPPPGPVYSAPPAPAPRMGTGTKAPVWRRGEFLRPAVVLVSFVLIAGGVWRLLHHY</sequence>
<feature type="region of interest" description="Disordered" evidence="1">
    <location>
        <begin position="77"/>
        <end position="98"/>
    </location>
</feature>
<feature type="transmembrane region" description="Helical" evidence="2">
    <location>
        <begin position="33"/>
        <end position="52"/>
    </location>
</feature>
<keyword evidence="2" id="KW-1133">Transmembrane helix</keyword>
<accession>A0A918B614</accession>
<proteinExistence type="predicted"/>
<dbReference type="AlphaFoldDB" id="A0A918B614"/>
<keyword evidence="2" id="KW-0472">Membrane</keyword>
<evidence type="ECO:0000256" key="2">
    <source>
        <dbReference type="SAM" id="Phobius"/>
    </source>
</evidence>
<keyword evidence="2" id="KW-0812">Transmembrane</keyword>
<keyword evidence="4" id="KW-1185">Reference proteome</keyword>
<dbReference type="Proteomes" id="UP000654123">
    <property type="component" value="Unassembled WGS sequence"/>
</dbReference>
<evidence type="ECO:0000256" key="1">
    <source>
        <dbReference type="SAM" id="MobiDB-lite"/>
    </source>
</evidence>
<dbReference type="EMBL" id="BMSV01000020">
    <property type="protein sequence ID" value="GGQ33086.1"/>
    <property type="molecule type" value="Genomic_DNA"/>
</dbReference>
<gene>
    <name evidence="3" type="ORF">GCM10010249_59570</name>
</gene>
<reference evidence="3" key="1">
    <citation type="journal article" date="2014" name="Int. J. Syst. Evol. Microbiol.">
        <title>Complete genome sequence of Corynebacterium casei LMG S-19264T (=DSM 44701T), isolated from a smear-ripened cheese.</title>
        <authorList>
            <consortium name="US DOE Joint Genome Institute (JGI-PGF)"/>
            <person name="Walter F."/>
            <person name="Albersmeier A."/>
            <person name="Kalinowski J."/>
            <person name="Ruckert C."/>
        </authorList>
    </citation>
    <scope>NUCLEOTIDE SEQUENCE</scope>
    <source>
        <strain evidence="3">JCM 4335</strain>
    </source>
</reference>
<feature type="region of interest" description="Disordered" evidence="1">
    <location>
        <begin position="223"/>
        <end position="242"/>
    </location>
</feature>
<feature type="transmembrane region" description="Helical" evidence="2">
    <location>
        <begin position="254"/>
        <end position="275"/>
    </location>
</feature>
<feature type="compositionally biased region" description="Pro residues" evidence="1">
    <location>
        <begin position="223"/>
        <end position="237"/>
    </location>
</feature>
<protein>
    <submittedName>
        <fullName evidence="3">Uncharacterized protein</fullName>
    </submittedName>
</protein>